<dbReference type="Gene3D" id="2.30.40.10">
    <property type="entry name" value="Urease, subunit C, domain 1"/>
    <property type="match status" value="1"/>
</dbReference>
<dbReference type="InterPro" id="IPR032466">
    <property type="entry name" value="Metal_Hydrolase"/>
</dbReference>
<sequence>LEHLAGKGVSPNIASFVGATTLRVHEIGYEDRPPTVDELDRMRDLVRQAMEEGAIGIGSSLIYSPGFYAKTDELIELTKVAAEYGGLYISHMRSEGNGLLESVDELLRIARESGIRAEIYHLKAAGQSNWDKLGDVIERVEAARSEGLEITANMYTYTAGSTGLDAGMPPWVQEGGYNAWAERLQDPVIRDRVRLEMTTPTNEWENLLLAAGAEGTLLVGFKNASLRGYIGQTLAEVAAARGTSMSDTAMDLVVEDGSRVQVVYFLMSEENVARQIALPWVSYCSDAGSYASEGIFLNSSTHPRAYGNFARLLGRYVRDERIISLEEAIRKLTSLPAGNLRIRDRGQLTAGYFADVVVFDPAQIQDHATYEDPHQYATGMVHVWVNGTQVLRDGEHTGATPGRVVRGPGWTGWSAVDGS</sequence>
<dbReference type="EMBL" id="UINC01056705">
    <property type="protein sequence ID" value="SVB77045.1"/>
    <property type="molecule type" value="Genomic_DNA"/>
</dbReference>
<evidence type="ECO:0000259" key="1">
    <source>
        <dbReference type="Pfam" id="PF07969"/>
    </source>
</evidence>
<reference evidence="2" key="1">
    <citation type="submission" date="2018-05" db="EMBL/GenBank/DDBJ databases">
        <authorList>
            <person name="Lanie J.A."/>
            <person name="Ng W.-L."/>
            <person name="Kazmierczak K.M."/>
            <person name="Andrzejewski T.M."/>
            <person name="Davidsen T.M."/>
            <person name="Wayne K.J."/>
            <person name="Tettelin H."/>
            <person name="Glass J.I."/>
            <person name="Rusch D."/>
            <person name="Podicherti R."/>
            <person name="Tsui H.-C.T."/>
            <person name="Winkler M.E."/>
        </authorList>
    </citation>
    <scope>NUCLEOTIDE SEQUENCE</scope>
</reference>
<dbReference type="InterPro" id="IPR011059">
    <property type="entry name" value="Metal-dep_hydrolase_composite"/>
</dbReference>
<evidence type="ECO:0000313" key="2">
    <source>
        <dbReference type="EMBL" id="SVB77045.1"/>
    </source>
</evidence>
<proteinExistence type="predicted"/>
<gene>
    <name evidence="2" type="ORF">METZ01_LOCUS229899</name>
</gene>
<dbReference type="Gene3D" id="3.20.20.140">
    <property type="entry name" value="Metal-dependent hydrolases"/>
    <property type="match status" value="2"/>
</dbReference>
<protein>
    <recommendedName>
        <fullName evidence="1">Amidohydrolase 3 domain-containing protein</fullName>
    </recommendedName>
</protein>
<dbReference type="GO" id="GO:0016811">
    <property type="term" value="F:hydrolase activity, acting on carbon-nitrogen (but not peptide) bonds, in linear amides"/>
    <property type="evidence" value="ECO:0007669"/>
    <property type="project" value="InterPro"/>
</dbReference>
<feature type="domain" description="Amidohydrolase 3" evidence="1">
    <location>
        <begin position="302"/>
        <end position="390"/>
    </location>
</feature>
<dbReference type="SUPFAM" id="SSF51338">
    <property type="entry name" value="Composite domain of metallo-dependent hydrolases"/>
    <property type="match status" value="1"/>
</dbReference>
<dbReference type="AlphaFoldDB" id="A0A382GQF9"/>
<dbReference type="Pfam" id="PF07969">
    <property type="entry name" value="Amidohydro_3"/>
    <property type="match status" value="1"/>
</dbReference>
<dbReference type="SUPFAM" id="SSF51556">
    <property type="entry name" value="Metallo-dependent hydrolases"/>
    <property type="match status" value="1"/>
</dbReference>
<name>A0A382GQF9_9ZZZZ</name>
<dbReference type="InterPro" id="IPR023100">
    <property type="entry name" value="D-aminoacylase_insert_dom_sf"/>
</dbReference>
<dbReference type="InterPro" id="IPR013108">
    <property type="entry name" value="Amidohydro_3"/>
</dbReference>
<accession>A0A382GQF9</accession>
<organism evidence="2">
    <name type="scientific">marine metagenome</name>
    <dbReference type="NCBI Taxonomy" id="408172"/>
    <lineage>
        <taxon>unclassified sequences</taxon>
        <taxon>metagenomes</taxon>
        <taxon>ecological metagenomes</taxon>
    </lineage>
</organism>
<dbReference type="Gene3D" id="3.30.1490.130">
    <property type="entry name" value="D-aminoacylase. Domain 3"/>
    <property type="match status" value="1"/>
</dbReference>
<feature type="non-terminal residue" evidence="2">
    <location>
        <position position="1"/>
    </location>
</feature>